<organism evidence="8 9">
    <name type="scientific">Pseudoalteromonas luteoviolacea DSM 6061</name>
    <dbReference type="NCBI Taxonomy" id="1365250"/>
    <lineage>
        <taxon>Bacteria</taxon>
        <taxon>Pseudomonadati</taxon>
        <taxon>Pseudomonadota</taxon>
        <taxon>Gammaproteobacteria</taxon>
        <taxon>Alteromonadales</taxon>
        <taxon>Pseudoalteromonadaceae</taxon>
        <taxon>Pseudoalteromonas</taxon>
    </lineage>
</organism>
<dbReference type="EC" id="1.1.1.133" evidence="3 6"/>
<dbReference type="CDD" id="cd05254">
    <property type="entry name" value="dTDP_HR_like_SDR_e"/>
    <property type="match status" value="1"/>
</dbReference>
<feature type="domain" description="RmlD-like substrate binding" evidence="7">
    <location>
        <begin position="3"/>
        <end position="287"/>
    </location>
</feature>
<evidence type="ECO:0000313" key="8">
    <source>
        <dbReference type="EMBL" id="KZN40236.1"/>
    </source>
</evidence>
<comment type="catalytic activity">
    <reaction evidence="5 6">
        <text>dTDP-beta-L-rhamnose + NADP(+) = dTDP-4-dehydro-beta-L-rhamnose + NADPH + H(+)</text>
        <dbReference type="Rhea" id="RHEA:21796"/>
        <dbReference type="ChEBI" id="CHEBI:15378"/>
        <dbReference type="ChEBI" id="CHEBI:57510"/>
        <dbReference type="ChEBI" id="CHEBI:57783"/>
        <dbReference type="ChEBI" id="CHEBI:58349"/>
        <dbReference type="ChEBI" id="CHEBI:62830"/>
        <dbReference type="EC" id="1.1.1.133"/>
    </reaction>
</comment>
<evidence type="ECO:0000256" key="5">
    <source>
        <dbReference type="ARBA" id="ARBA00048200"/>
    </source>
</evidence>
<accession>A0A166XEJ6</accession>
<evidence type="ECO:0000256" key="6">
    <source>
        <dbReference type="RuleBase" id="RU364082"/>
    </source>
</evidence>
<dbReference type="PATRIC" id="fig|1365250.3.peg.1683"/>
<comment type="similarity">
    <text evidence="2 6">Belongs to the dTDP-4-dehydrorhamnose reductase family.</text>
</comment>
<evidence type="ECO:0000256" key="1">
    <source>
        <dbReference type="ARBA" id="ARBA00004781"/>
    </source>
</evidence>
<dbReference type="AlphaFoldDB" id="A0A166XEJ6"/>
<dbReference type="InterPro" id="IPR029903">
    <property type="entry name" value="RmlD-like-bd"/>
</dbReference>
<comment type="pathway">
    <text evidence="1 6">Carbohydrate biosynthesis; dTDP-L-rhamnose biosynthesis.</text>
</comment>
<dbReference type="GO" id="GO:0009243">
    <property type="term" value="P:O antigen biosynthetic process"/>
    <property type="evidence" value="ECO:0007669"/>
    <property type="project" value="UniProtKB-UniPathway"/>
</dbReference>
<comment type="caution">
    <text evidence="8">The sequence shown here is derived from an EMBL/GenBank/DDBJ whole genome shotgun (WGS) entry which is preliminary data.</text>
</comment>
<keyword evidence="9" id="KW-1185">Reference proteome</keyword>
<comment type="function">
    <text evidence="6">Catalyzes the reduction of dTDP-6-deoxy-L-lyxo-4-hexulose to yield dTDP-L-rhamnose.</text>
</comment>
<dbReference type="PANTHER" id="PTHR10491">
    <property type="entry name" value="DTDP-4-DEHYDRORHAMNOSE REDUCTASE"/>
    <property type="match status" value="1"/>
</dbReference>
<dbReference type="EMBL" id="AUYB01000096">
    <property type="protein sequence ID" value="KZN40236.1"/>
    <property type="molecule type" value="Genomic_DNA"/>
</dbReference>
<dbReference type="SUPFAM" id="SSF51735">
    <property type="entry name" value="NAD(P)-binding Rossmann-fold domains"/>
    <property type="match status" value="1"/>
</dbReference>
<dbReference type="GO" id="GO:0008831">
    <property type="term" value="F:dTDP-4-dehydrorhamnose reductase activity"/>
    <property type="evidence" value="ECO:0007669"/>
    <property type="project" value="UniProtKB-EC"/>
</dbReference>
<dbReference type="PANTHER" id="PTHR10491:SF4">
    <property type="entry name" value="METHIONINE ADENOSYLTRANSFERASE 2 SUBUNIT BETA"/>
    <property type="match status" value="1"/>
</dbReference>
<dbReference type="InterPro" id="IPR036291">
    <property type="entry name" value="NAD(P)-bd_dom_sf"/>
</dbReference>
<dbReference type="GO" id="GO:0048270">
    <property type="term" value="F:methionine adenosyltransferase regulator activity"/>
    <property type="evidence" value="ECO:0007669"/>
    <property type="project" value="TreeGrafter"/>
</dbReference>
<proteinExistence type="inferred from homology"/>
<keyword evidence="6" id="KW-0560">Oxidoreductase</keyword>
<name>A0A166XEJ6_9GAMM</name>
<dbReference type="InterPro" id="IPR005913">
    <property type="entry name" value="dTDP_dehydrorham_reduct"/>
</dbReference>
<dbReference type="UniPathway" id="UPA00281"/>
<dbReference type="GO" id="GO:0019305">
    <property type="term" value="P:dTDP-rhamnose biosynthetic process"/>
    <property type="evidence" value="ECO:0007669"/>
    <property type="project" value="UniProtKB-UniPathway"/>
</dbReference>
<dbReference type="GO" id="GO:0048269">
    <property type="term" value="C:methionine adenosyltransferase complex"/>
    <property type="evidence" value="ECO:0007669"/>
    <property type="project" value="TreeGrafter"/>
</dbReference>
<reference evidence="8 9" key="1">
    <citation type="submission" date="2013-07" db="EMBL/GenBank/DDBJ databases">
        <title>Comparative Genomic and Metabolomic Analysis of Twelve Strains of Pseudoalteromonas luteoviolacea.</title>
        <authorList>
            <person name="Vynne N.G."/>
            <person name="Mansson M."/>
            <person name="Gram L."/>
        </authorList>
    </citation>
    <scope>NUCLEOTIDE SEQUENCE [LARGE SCALE GENOMIC DNA]</scope>
    <source>
        <strain evidence="8 9">DSM 6061</strain>
    </source>
</reference>
<dbReference type="Pfam" id="PF04321">
    <property type="entry name" value="RmlD_sub_bind"/>
    <property type="match status" value="1"/>
</dbReference>
<sequence length="293" mass="32026">MRKIVVTGATGLLGRTLFKTLAHTHTVIGTGFSRAKPPIEQLDLNQEDAIVNFLDKHQPDVMIHAAAERKPDVCENDHEATIALNVKAAEFLANQCRERNIHFIFISTDYVFDGKSAPYLESAACSPVNFYGQSKALAEQAILTNSTLHTIIRVPVLYGEVENLAESAVTIIAQQILAQTNSAHDDWAVRFPTHVEDIALTLQALLQHPKSATGGVFHISDNQSMTKYQMARHIADALGQNPDNLIALPEPTQSATRPYNCALADSRLTALGIAFSRDFATAIKQAVLPHIAQ</sequence>
<comment type="cofactor">
    <cofactor evidence="6">
        <name>Mg(2+)</name>
        <dbReference type="ChEBI" id="CHEBI:18420"/>
    </cofactor>
    <text evidence="6">Binds 1 Mg(2+) ion per monomer.</text>
</comment>
<dbReference type="Proteomes" id="UP000076643">
    <property type="component" value="Unassembled WGS sequence"/>
</dbReference>
<dbReference type="Gene3D" id="3.40.50.720">
    <property type="entry name" value="NAD(P)-binding Rossmann-like Domain"/>
    <property type="match status" value="1"/>
</dbReference>
<dbReference type="UniPathway" id="UPA00124"/>
<protein>
    <recommendedName>
        <fullName evidence="4 6">dTDP-4-dehydrorhamnose reductase</fullName>
        <ecNumber evidence="3 6">1.1.1.133</ecNumber>
    </recommendedName>
</protein>
<evidence type="ECO:0000256" key="2">
    <source>
        <dbReference type="ARBA" id="ARBA00010944"/>
    </source>
</evidence>
<evidence type="ECO:0000313" key="9">
    <source>
        <dbReference type="Proteomes" id="UP000076643"/>
    </source>
</evidence>
<dbReference type="RefSeq" id="WP_063355937.1">
    <property type="nucleotide sequence ID" value="NZ_AUYB01000096.1"/>
</dbReference>
<evidence type="ECO:0000259" key="7">
    <source>
        <dbReference type="Pfam" id="PF04321"/>
    </source>
</evidence>
<evidence type="ECO:0000256" key="3">
    <source>
        <dbReference type="ARBA" id="ARBA00012929"/>
    </source>
</evidence>
<keyword evidence="6" id="KW-0521">NADP</keyword>
<gene>
    <name evidence="8" type="ORF">N475_12270</name>
</gene>
<evidence type="ECO:0000256" key="4">
    <source>
        <dbReference type="ARBA" id="ARBA00017099"/>
    </source>
</evidence>
<dbReference type="GO" id="GO:0006556">
    <property type="term" value="P:S-adenosylmethionine biosynthetic process"/>
    <property type="evidence" value="ECO:0007669"/>
    <property type="project" value="TreeGrafter"/>
</dbReference>